<dbReference type="Pfam" id="PF00388">
    <property type="entry name" value="PI-PLC-X"/>
    <property type="match status" value="1"/>
</dbReference>
<dbReference type="EMBL" id="KB932984">
    <property type="protein sequence ID" value="EOO01667.1"/>
    <property type="molecule type" value="Genomic_DNA"/>
</dbReference>
<dbReference type="InterPro" id="IPR000909">
    <property type="entry name" value="PLipase_C_PInositol-sp_X_dom"/>
</dbReference>
<dbReference type="SMART" id="SM00148">
    <property type="entry name" value="PLCXc"/>
    <property type="match status" value="1"/>
</dbReference>
<name>R8BQP0_PHAM7</name>
<dbReference type="GO" id="GO:0051209">
    <property type="term" value="P:release of sequestered calcium ion into cytosol"/>
    <property type="evidence" value="ECO:0007669"/>
    <property type="project" value="TreeGrafter"/>
</dbReference>
<evidence type="ECO:0000259" key="5">
    <source>
        <dbReference type="PROSITE" id="PS50008"/>
    </source>
</evidence>
<dbReference type="GeneID" id="19323083"/>
<dbReference type="Gene3D" id="3.20.20.190">
    <property type="entry name" value="Phosphatidylinositol (PI) phosphodiesterase"/>
    <property type="match status" value="1"/>
</dbReference>
<reference evidence="7" key="1">
    <citation type="journal article" date="2013" name="Genome Announc.">
        <title>Draft genome sequence of the ascomycete Phaeoacremonium aleophilum strain UCR-PA7, a causal agent of the esca disease complex in grapevines.</title>
        <authorList>
            <person name="Blanco-Ulate B."/>
            <person name="Rolshausen P."/>
            <person name="Cantu D."/>
        </authorList>
    </citation>
    <scope>NUCLEOTIDE SEQUENCE [LARGE SCALE GENOMIC DNA]</scope>
    <source>
        <strain evidence="7">UCR-PA7</strain>
    </source>
</reference>
<gene>
    <name evidence="6" type="ORF">UCRPA7_2799</name>
</gene>
<dbReference type="Pfam" id="PF00387">
    <property type="entry name" value="PI-PLC-Y"/>
    <property type="match status" value="1"/>
</dbReference>
<dbReference type="PRINTS" id="PR00390">
    <property type="entry name" value="PHPHLIPASEC"/>
</dbReference>
<dbReference type="SMART" id="SM00239">
    <property type="entry name" value="C2"/>
    <property type="match status" value="1"/>
</dbReference>
<organism evidence="6 7">
    <name type="scientific">Phaeoacremonium minimum (strain UCR-PA7)</name>
    <name type="common">Esca disease fungus</name>
    <name type="synonym">Togninia minima</name>
    <dbReference type="NCBI Taxonomy" id="1286976"/>
    <lineage>
        <taxon>Eukaryota</taxon>
        <taxon>Fungi</taxon>
        <taxon>Dikarya</taxon>
        <taxon>Ascomycota</taxon>
        <taxon>Pezizomycotina</taxon>
        <taxon>Sordariomycetes</taxon>
        <taxon>Sordariomycetidae</taxon>
        <taxon>Togniniales</taxon>
        <taxon>Togniniaceae</taxon>
        <taxon>Phaeoacremonium</taxon>
    </lineage>
</organism>
<evidence type="ECO:0000259" key="4">
    <source>
        <dbReference type="PROSITE" id="PS50004"/>
    </source>
</evidence>
<dbReference type="EC" id="3.1.4.11" evidence="2"/>
<dbReference type="Proteomes" id="UP000014074">
    <property type="component" value="Unassembled WGS sequence"/>
</dbReference>
<evidence type="ECO:0000256" key="1">
    <source>
        <dbReference type="ARBA" id="ARBA00023224"/>
    </source>
</evidence>
<feature type="region of interest" description="Disordered" evidence="3">
    <location>
        <begin position="90"/>
        <end position="119"/>
    </location>
</feature>
<dbReference type="HOGENOM" id="CLU_002738_3_1_1"/>
<keyword evidence="1" id="KW-0807">Transducer</keyword>
<dbReference type="SUPFAM" id="SSF51695">
    <property type="entry name" value="PLC-like phosphodiesterases"/>
    <property type="match status" value="1"/>
</dbReference>
<sequence>MNSVPFREVCQAIRETAFTNNNHLPIIVSLEVHADPDQQELMVDIMKEEWEGLLLDEPFDACDPKARQPRLDELLDKILIKVKKTPAKASVPKGTQLSLPTISSLEEEGSEDELSPEAKSRKVPICESLSNLAIYTHSEHFKRFDTMSAKTPSHIFSINENKILELHQSKHKEMFTHNRDYFMRAYPHSFRVDSSNLDPSLYWRKGVQMVALNWQKWDEGMMLNTAMFDSEKGWVLKPTGYLSSDTSTSQAEAHPHRTLNLRITVLAGQHIPLPESSTNNSTKSLNVSGVSGADFRPYVKCELHVEKDEERAGRAIEGGGRAREGQYKQKTKSRETNNPDFGKGMVLDFCNIPKVVEELSFVRFKIEDESKFLPVGELAAWACIRLDRLQPGYRFINLLDAKGNPSDGKLLVKIEKSIR</sequence>
<dbReference type="InterPro" id="IPR001192">
    <property type="entry name" value="PI-PLC_fam"/>
</dbReference>
<evidence type="ECO:0000256" key="3">
    <source>
        <dbReference type="SAM" id="MobiDB-lite"/>
    </source>
</evidence>
<dbReference type="InterPro" id="IPR017946">
    <property type="entry name" value="PLC-like_Pdiesterase_TIM-brl"/>
</dbReference>
<dbReference type="SUPFAM" id="SSF49562">
    <property type="entry name" value="C2 domain (Calcium/lipid-binding domain, CaLB)"/>
    <property type="match status" value="1"/>
</dbReference>
<dbReference type="GO" id="GO:0004435">
    <property type="term" value="F:phosphatidylinositol-4,5-bisphosphate phospholipase C activity"/>
    <property type="evidence" value="ECO:0007669"/>
    <property type="project" value="UniProtKB-EC"/>
</dbReference>
<keyword evidence="2" id="KW-0442">Lipid degradation</keyword>
<protein>
    <recommendedName>
        <fullName evidence="2">Phosphoinositide phospholipase C</fullName>
        <ecNumber evidence="2">3.1.4.11</ecNumber>
    </recommendedName>
</protein>
<dbReference type="RefSeq" id="XP_007913609.1">
    <property type="nucleotide sequence ID" value="XM_007915418.1"/>
</dbReference>
<feature type="compositionally biased region" description="Polar residues" evidence="3">
    <location>
        <begin position="93"/>
        <end position="102"/>
    </location>
</feature>
<feature type="compositionally biased region" description="Acidic residues" evidence="3">
    <location>
        <begin position="105"/>
        <end position="115"/>
    </location>
</feature>
<proteinExistence type="predicted"/>
<dbReference type="Gene3D" id="2.60.40.150">
    <property type="entry name" value="C2 domain"/>
    <property type="match status" value="1"/>
</dbReference>
<evidence type="ECO:0000313" key="7">
    <source>
        <dbReference type="Proteomes" id="UP000014074"/>
    </source>
</evidence>
<dbReference type="eggNOG" id="KOG0169">
    <property type="taxonomic scope" value="Eukaryota"/>
</dbReference>
<dbReference type="OrthoDB" id="269822at2759"/>
<feature type="region of interest" description="Disordered" evidence="3">
    <location>
        <begin position="317"/>
        <end position="338"/>
    </location>
</feature>
<dbReference type="AlphaFoldDB" id="R8BQP0"/>
<feature type="compositionally biased region" description="Basic and acidic residues" evidence="3">
    <location>
        <begin position="317"/>
        <end position="337"/>
    </location>
</feature>
<dbReference type="PROSITE" id="PS50007">
    <property type="entry name" value="PIPLC_X_DOMAIN"/>
    <property type="match status" value="1"/>
</dbReference>
<dbReference type="PANTHER" id="PTHR10336:SF82">
    <property type="entry name" value="PHOSPHOINOSITIDE PHOSPHOLIPASE C"/>
    <property type="match status" value="1"/>
</dbReference>
<dbReference type="GO" id="GO:0016042">
    <property type="term" value="P:lipid catabolic process"/>
    <property type="evidence" value="ECO:0007669"/>
    <property type="project" value="UniProtKB-KW"/>
</dbReference>
<evidence type="ECO:0000313" key="6">
    <source>
        <dbReference type="EMBL" id="EOO01667.1"/>
    </source>
</evidence>
<feature type="domain" description="PI-PLC Y-box" evidence="5">
    <location>
        <begin position="129"/>
        <end position="242"/>
    </location>
</feature>
<dbReference type="GO" id="GO:0048015">
    <property type="term" value="P:phosphatidylinositol-mediated signaling"/>
    <property type="evidence" value="ECO:0007669"/>
    <property type="project" value="TreeGrafter"/>
</dbReference>
<comment type="catalytic activity">
    <reaction evidence="2">
        <text>a 1,2-diacyl-sn-glycero-3-phospho-(1D-myo-inositol-4,5-bisphosphate) + H2O = 1D-myo-inositol 1,4,5-trisphosphate + a 1,2-diacyl-sn-glycerol + H(+)</text>
        <dbReference type="Rhea" id="RHEA:33179"/>
        <dbReference type="ChEBI" id="CHEBI:15377"/>
        <dbReference type="ChEBI" id="CHEBI:15378"/>
        <dbReference type="ChEBI" id="CHEBI:17815"/>
        <dbReference type="ChEBI" id="CHEBI:58456"/>
        <dbReference type="ChEBI" id="CHEBI:203600"/>
        <dbReference type="EC" id="3.1.4.11"/>
    </reaction>
</comment>
<dbReference type="InterPro" id="IPR035892">
    <property type="entry name" value="C2_domain_sf"/>
</dbReference>
<dbReference type="InterPro" id="IPR000008">
    <property type="entry name" value="C2_dom"/>
</dbReference>
<dbReference type="PROSITE" id="PS50004">
    <property type="entry name" value="C2"/>
    <property type="match status" value="1"/>
</dbReference>
<dbReference type="InterPro" id="IPR001711">
    <property type="entry name" value="PLipase_C_Pinositol-sp_Y"/>
</dbReference>
<keyword evidence="2" id="KW-0378">Hydrolase</keyword>
<dbReference type="PANTHER" id="PTHR10336">
    <property type="entry name" value="PHOSPHOINOSITIDE-SPECIFIC PHOSPHOLIPASE C FAMILY PROTEIN"/>
    <property type="match status" value="1"/>
</dbReference>
<dbReference type="CDD" id="cd00275">
    <property type="entry name" value="C2_PLC_like"/>
    <property type="match status" value="1"/>
</dbReference>
<feature type="domain" description="C2" evidence="4">
    <location>
        <begin position="238"/>
        <end position="400"/>
    </location>
</feature>
<dbReference type="PROSITE" id="PS50008">
    <property type="entry name" value="PIPLC_Y_DOMAIN"/>
    <property type="match status" value="1"/>
</dbReference>
<dbReference type="KEGG" id="tmn:UCRPA7_2799"/>
<dbReference type="SMART" id="SM00149">
    <property type="entry name" value="PLCYc"/>
    <property type="match status" value="1"/>
</dbReference>
<accession>R8BQP0</accession>
<evidence type="ECO:0000256" key="2">
    <source>
        <dbReference type="RuleBase" id="RU361133"/>
    </source>
</evidence>
<keyword evidence="2" id="KW-0443">Lipid metabolism</keyword>
<keyword evidence="7" id="KW-1185">Reference proteome</keyword>